<proteinExistence type="predicted"/>
<accession>A0AAW0L2M1</accession>
<dbReference type="EMBL" id="PKMF04000178">
    <property type="protein sequence ID" value="KAK7844901.1"/>
    <property type="molecule type" value="Genomic_DNA"/>
</dbReference>
<gene>
    <name evidence="1" type="ORF">CFP56_010203</name>
</gene>
<evidence type="ECO:0000313" key="2">
    <source>
        <dbReference type="Proteomes" id="UP000237347"/>
    </source>
</evidence>
<evidence type="ECO:0000313" key="1">
    <source>
        <dbReference type="EMBL" id="KAK7844901.1"/>
    </source>
</evidence>
<sequence length="24" mass="2801">MSSPMYRIGYVLSPKDGQRFIQNL</sequence>
<organism evidence="1 2">
    <name type="scientific">Quercus suber</name>
    <name type="common">Cork oak</name>
    <dbReference type="NCBI Taxonomy" id="58331"/>
    <lineage>
        <taxon>Eukaryota</taxon>
        <taxon>Viridiplantae</taxon>
        <taxon>Streptophyta</taxon>
        <taxon>Embryophyta</taxon>
        <taxon>Tracheophyta</taxon>
        <taxon>Spermatophyta</taxon>
        <taxon>Magnoliopsida</taxon>
        <taxon>eudicotyledons</taxon>
        <taxon>Gunneridae</taxon>
        <taxon>Pentapetalae</taxon>
        <taxon>rosids</taxon>
        <taxon>fabids</taxon>
        <taxon>Fagales</taxon>
        <taxon>Fagaceae</taxon>
        <taxon>Quercus</taxon>
    </lineage>
</organism>
<comment type="caution">
    <text evidence="1">The sequence shown here is derived from an EMBL/GenBank/DDBJ whole genome shotgun (WGS) entry which is preliminary data.</text>
</comment>
<dbReference type="Proteomes" id="UP000237347">
    <property type="component" value="Unassembled WGS sequence"/>
</dbReference>
<name>A0AAW0L2M1_QUESU</name>
<protein>
    <submittedName>
        <fullName evidence="1">Uncharacterized protein</fullName>
    </submittedName>
</protein>
<keyword evidence="2" id="KW-1185">Reference proteome</keyword>
<dbReference type="AlphaFoldDB" id="A0AAW0L2M1"/>
<reference evidence="1 2" key="1">
    <citation type="journal article" date="2018" name="Sci. Data">
        <title>The draft genome sequence of cork oak.</title>
        <authorList>
            <person name="Ramos A.M."/>
            <person name="Usie A."/>
            <person name="Barbosa P."/>
            <person name="Barros P.M."/>
            <person name="Capote T."/>
            <person name="Chaves I."/>
            <person name="Simoes F."/>
            <person name="Abreu I."/>
            <person name="Carrasquinho I."/>
            <person name="Faro C."/>
            <person name="Guimaraes J.B."/>
            <person name="Mendonca D."/>
            <person name="Nobrega F."/>
            <person name="Rodrigues L."/>
            <person name="Saibo N.J.M."/>
            <person name="Varela M.C."/>
            <person name="Egas C."/>
            <person name="Matos J."/>
            <person name="Miguel C.M."/>
            <person name="Oliveira M.M."/>
            <person name="Ricardo C.P."/>
            <person name="Goncalves S."/>
        </authorList>
    </citation>
    <scope>NUCLEOTIDE SEQUENCE [LARGE SCALE GENOMIC DNA]</scope>
    <source>
        <strain evidence="2">cv. HL8</strain>
    </source>
</reference>